<evidence type="ECO:0000256" key="1">
    <source>
        <dbReference type="SAM" id="Phobius"/>
    </source>
</evidence>
<evidence type="ECO:0000259" key="2">
    <source>
        <dbReference type="Pfam" id="PF09335"/>
    </source>
</evidence>
<name>A0A0M4D7Q4_9BACT</name>
<feature type="transmembrane region" description="Helical" evidence="1">
    <location>
        <begin position="43"/>
        <end position="72"/>
    </location>
</feature>
<organism evidence="3 4">
    <name type="scientific">Desulfuromonas soudanensis</name>
    <dbReference type="NCBI Taxonomy" id="1603606"/>
    <lineage>
        <taxon>Bacteria</taxon>
        <taxon>Pseudomonadati</taxon>
        <taxon>Thermodesulfobacteriota</taxon>
        <taxon>Desulfuromonadia</taxon>
        <taxon>Desulfuromonadales</taxon>
        <taxon>Desulfuromonadaceae</taxon>
        <taxon>Desulfuromonas</taxon>
    </lineage>
</organism>
<protein>
    <submittedName>
        <fullName evidence="3">Putative membrane protein YqaA</fullName>
    </submittedName>
</protein>
<dbReference type="OrthoDB" id="5419086at2"/>
<gene>
    <name evidence="3" type="primary">yqaA</name>
    <name evidence="3" type="ORF">DSOUD_0780</name>
</gene>
<evidence type="ECO:0000313" key="3">
    <source>
        <dbReference type="EMBL" id="ALC15567.1"/>
    </source>
</evidence>
<dbReference type="EMBL" id="CP010802">
    <property type="protein sequence ID" value="ALC15567.1"/>
    <property type="molecule type" value="Genomic_DNA"/>
</dbReference>
<dbReference type="AlphaFoldDB" id="A0A0M4D7Q4"/>
<dbReference type="RefSeq" id="WP_053549761.1">
    <property type="nucleotide sequence ID" value="NZ_CP010802.1"/>
</dbReference>
<dbReference type="PANTHER" id="PTHR42709">
    <property type="entry name" value="ALKALINE PHOSPHATASE LIKE PROTEIN"/>
    <property type="match status" value="1"/>
</dbReference>
<keyword evidence="1" id="KW-0812">Transmembrane</keyword>
<dbReference type="PATRIC" id="fig|1603606.3.peg.856"/>
<feature type="transmembrane region" description="Helical" evidence="1">
    <location>
        <begin position="121"/>
        <end position="144"/>
    </location>
</feature>
<keyword evidence="4" id="KW-1185">Reference proteome</keyword>
<proteinExistence type="predicted"/>
<keyword evidence="1" id="KW-1133">Transmembrane helix</keyword>
<feature type="domain" description="VTT" evidence="2">
    <location>
        <begin position="28"/>
        <end position="143"/>
    </location>
</feature>
<dbReference type="PANTHER" id="PTHR42709:SF4">
    <property type="entry name" value="INNER MEMBRANE PROTEIN YQAA"/>
    <property type="match status" value="1"/>
</dbReference>
<feature type="transmembrane region" description="Helical" evidence="1">
    <location>
        <begin position="12"/>
        <end position="37"/>
    </location>
</feature>
<dbReference type="InterPro" id="IPR032816">
    <property type="entry name" value="VTT_dom"/>
</dbReference>
<dbReference type="InterPro" id="IPR051311">
    <property type="entry name" value="DedA_domain"/>
</dbReference>
<feature type="transmembrane region" description="Helical" evidence="1">
    <location>
        <begin position="93"/>
        <end position="115"/>
    </location>
</feature>
<accession>A0A0M4D7Q4</accession>
<dbReference type="STRING" id="1603606.DSOUD_0780"/>
<keyword evidence="1" id="KW-0472">Membrane</keyword>
<reference evidence="3 4" key="1">
    <citation type="submission" date="2015-07" db="EMBL/GenBank/DDBJ databases">
        <title>Isolation and Genomic Characterization of a Novel Halophilic Metal-Reducing Deltaproteobacterium from the Deep Subsurface.</title>
        <authorList>
            <person name="Badalamenti J.P."/>
            <person name="Summers Z.M."/>
            <person name="Gralnick J.A."/>
            <person name="Bond D.R."/>
        </authorList>
    </citation>
    <scope>NUCLEOTIDE SEQUENCE [LARGE SCALE GENOMIC DNA]</scope>
    <source>
        <strain evidence="3 4">WTL</strain>
    </source>
</reference>
<evidence type="ECO:0000313" key="4">
    <source>
        <dbReference type="Proteomes" id="UP000057158"/>
    </source>
</evidence>
<dbReference type="Pfam" id="PF09335">
    <property type="entry name" value="VTT_dom"/>
    <property type="match status" value="1"/>
</dbReference>
<dbReference type="KEGG" id="des:DSOUD_0780"/>
<dbReference type="Proteomes" id="UP000057158">
    <property type="component" value="Chromosome"/>
</dbReference>
<sequence length="151" mass="16260">MEEILIPYGYPALFLLSFCAATLLPLGSEWLLATLLLQGSDPVLGVAIATAGNTLGALTTYAIGLWGSPLLFGRLLRIDGGARERAEHFYRRWGPWSLLFSWVPVVGDPLCLAAGVLRVGFVPFLLPVAVGKLGRYLVVALLVLQGERLLA</sequence>